<evidence type="ECO:0000313" key="6">
    <source>
        <dbReference type="Proteomes" id="UP000887116"/>
    </source>
</evidence>
<dbReference type="Proteomes" id="UP000887116">
    <property type="component" value="Unassembled WGS sequence"/>
</dbReference>
<dbReference type="PROSITE" id="PS51465">
    <property type="entry name" value="KAZAL_2"/>
    <property type="match status" value="1"/>
</dbReference>
<protein>
    <submittedName>
        <fullName evidence="5">Agrin</fullName>
    </submittedName>
</protein>
<evidence type="ECO:0000313" key="5">
    <source>
        <dbReference type="EMBL" id="GFR23681.1"/>
    </source>
</evidence>
<evidence type="ECO:0000259" key="4">
    <source>
        <dbReference type="PROSITE" id="PS51465"/>
    </source>
</evidence>
<dbReference type="AlphaFoldDB" id="A0A8X6LUQ3"/>
<reference evidence="5" key="1">
    <citation type="submission" date="2020-07" db="EMBL/GenBank/DDBJ databases">
        <title>Multicomponent nature underlies the extraordinary mechanical properties of spider dragline silk.</title>
        <authorList>
            <person name="Kono N."/>
            <person name="Nakamura H."/>
            <person name="Mori M."/>
            <person name="Yoshida Y."/>
            <person name="Ohtoshi R."/>
            <person name="Malay A.D."/>
            <person name="Moran D.A.P."/>
            <person name="Tomita M."/>
            <person name="Numata K."/>
            <person name="Arakawa K."/>
        </authorList>
    </citation>
    <scope>NUCLEOTIDE SEQUENCE</scope>
</reference>
<comment type="caution">
    <text evidence="5">The sequence shown here is derived from an EMBL/GenBank/DDBJ whole genome shotgun (WGS) entry which is preliminary data.</text>
</comment>
<dbReference type="GO" id="GO:0030154">
    <property type="term" value="P:cell differentiation"/>
    <property type="evidence" value="ECO:0007669"/>
    <property type="project" value="TreeGrafter"/>
</dbReference>
<dbReference type="FunFam" id="3.30.60.30:FF:000024">
    <property type="entry name" value="Transmembrane agrin"/>
    <property type="match status" value="1"/>
</dbReference>
<dbReference type="Gene3D" id="3.30.60.30">
    <property type="match status" value="1"/>
</dbReference>
<proteinExistence type="predicted"/>
<dbReference type="CDD" id="cd00104">
    <property type="entry name" value="KAZAL_FS"/>
    <property type="match status" value="1"/>
</dbReference>
<name>A0A8X6LUQ3_TRICU</name>
<dbReference type="InterPro" id="IPR050653">
    <property type="entry name" value="Prot_Inhib_GrowthFact_Antg"/>
</dbReference>
<dbReference type="Pfam" id="PF07648">
    <property type="entry name" value="Kazal_2"/>
    <property type="match status" value="1"/>
</dbReference>
<dbReference type="PANTHER" id="PTHR10913">
    <property type="entry name" value="FOLLISTATIN-RELATED"/>
    <property type="match status" value="1"/>
</dbReference>
<evidence type="ECO:0000256" key="3">
    <source>
        <dbReference type="ARBA" id="ARBA00023157"/>
    </source>
</evidence>
<gene>
    <name evidence="5" type="primary">AGRN</name>
    <name evidence="5" type="ORF">TNCT_606081</name>
</gene>
<keyword evidence="2" id="KW-0722">Serine protease inhibitor</keyword>
<dbReference type="InterPro" id="IPR002350">
    <property type="entry name" value="Kazal_dom"/>
</dbReference>
<dbReference type="GO" id="GO:0005576">
    <property type="term" value="C:extracellular region"/>
    <property type="evidence" value="ECO:0007669"/>
    <property type="project" value="TreeGrafter"/>
</dbReference>
<dbReference type="EMBL" id="BMAO01028330">
    <property type="protein sequence ID" value="GFR23681.1"/>
    <property type="molecule type" value="Genomic_DNA"/>
</dbReference>
<organism evidence="5 6">
    <name type="scientific">Trichonephila clavata</name>
    <name type="common">Joro spider</name>
    <name type="synonym">Nephila clavata</name>
    <dbReference type="NCBI Taxonomy" id="2740835"/>
    <lineage>
        <taxon>Eukaryota</taxon>
        <taxon>Metazoa</taxon>
        <taxon>Ecdysozoa</taxon>
        <taxon>Arthropoda</taxon>
        <taxon>Chelicerata</taxon>
        <taxon>Arachnida</taxon>
        <taxon>Araneae</taxon>
        <taxon>Araneomorphae</taxon>
        <taxon>Entelegynae</taxon>
        <taxon>Araneoidea</taxon>
        <taxon>Nephilidae</taxon>
        <taxon>Trichonephila</taxon>
    </lineage>
</organism>
<dbReference type="PANTHER" id="PTHR10913:SF45">
    <property type="entry name" value="FOLLISTATIN, ISOFORM A-RELATED"/>
    <property type="match status" value="1"/>
</dbReference>
<keyword evidence="6" id="KW-1185">Reference proteome</keyword>
<dbReference type="SMART" id="SM00280">
    <property type="entry name" value="KAZAL"/>
    <property type="match status" value="1"/>
</dbReference>
<keyword evidence="3" id="KW-1015">Disulfide bond</keyword>
<dbReference type="SUPFAM" id="SSF100895">
    <property type="entry name" value="Kazal-type serine protease inhibitors"/>
    <property type="match status" value="1"/>
</dbReference>
<dbReference type="InterPro" id="IPR036058">
    <property type="entry name" value="Kazal_dom_sf"/>
</dbReference>
<feature type="domain" description="Kazal-like" evidence="4">
    <location>
        <begin position="28"/>
        <end position="85"/>
    </location>
</feature>
<evidence type="ECO:0000256" key="1">
    <source>
        <dbReference type="ARBA" id="ARBA00022690"/>
    </source>
</evidence>
<evidence type="ECO:0000256" key="2">
    <source>
        <dbReference type="ARBA" id="ARBA00022900"/>
    </source>
</evidence>
<keyword evidence="1" id="KW-0646">Protease inhibitor</keyword>
<sequence length="95" mass="10662">MPFSPADLQDPCEDIECQFGSFCKPSIDGQTARCICPEDCPYQGSDQSVVCGTDGKNYPNVCELKKTSCRQMRKIEVKFDGVCGKYCIRFPFENN</sequence>
<accession>A0A8X6LUQ3</accession>
<dbReference type="OrthoDB" id="88467at2759"/>